<reference evidence="1 2" key="1">
    <citation type="submission" date="2017-03" db="EMBL/GenBank/DDBJ databases">
        <title>Genome analysis of strain PAMC 26577.</title>
        <authorList>
            <person name="Oh H.-M."/>
            <person name="Yang J.-A."/>
        </authorList>
    </citation>
    <scope>NUCLEOTIDE SEQUENCE [LARGE SCALE GENOMIC DNA]</scope>
    <source>
        <strain evidence="1 2">PAMC 26577</strain>
    </source>
</reference>
<gene>
    <name evidence="1" type="ORF">PAMC26577_17870</name>
</gene>
<dbReference type="EMBL" id="NBTZ01000077">
    <property type="protein sequence ID" value="OTP73541.1"/>
    <property type="molecule type" value="Genomic_DNA"/>
</dbReference>
<dbReference type="Proteomes" id="UP000195221">
    <property type="component" value="Unassembled WGS sequence"/>
</dbReference>
<evidence type="ECO:0000313" key="1">
    <source>
        <dbReference type="EMBL" id="OTP73541.1"/>
    </source>
</evidence>
<evidence type="ECO:0000313" key="2">
    <source>
        <dbReference type="Proteomes" id="UP000195221"/>
    </source>
</evidence>
<dbReference type="AlphaFoldDB" id="A0A242MQR8"/>
<sequence length="42" mass="4299">MWHGGHGVISGSEWRSGPAAIWRRSAANASVPGNEDAGPPDG</sequence>
<accession>A0A242MQR8</accession>
<comment type="caution">
    <text evidence="1">The sequence shown here is derived from an EMBL/GenBank/DDBJ whole genome shotgun (WGS) entry which is preliminary data.</text>
</comment>
<name>A0A242MQR8_CABSO</name>
<proteinExistence type="predicted"/>
<protein>
    <submittedName>
        <fullName evidence="1">Uncharacterized protein</fullName>
    </submittedName>
</protein>
<organism evidence="1 2">
    <name type="scientific">Caballeronia sordidicola</name>
    <name type="common">Burkholderia sordidicola</name>
    <dbReference type="NCBI Taxonomy" id="196367"/>
    <lineage>
        <taxon>Bacteria</taxon>
        <taxon>Pseudomonadati</taxon>
        <taxon>Pseudomonadota</taxon>
        <taxon>Betaproteobacteria</taxon>
        <taxon>Burkholderiales</taxon>
        <taxon>Burkholderiaceae</taxon>
        <taxon>Caballeronia</taxon>
    </lineage>
</organism>